<dbReference type="OrthoDB" id="6157309at2759"/>
<dbReference type="Pfam" id="PF00001">
    <property type="entry name" value="7tm_1"/>
    <property type="match status" value="1"/>
</dbReference>
<evidence type="ECO:0000256" key="3">
    <source>
        <dbReference type="ARBA" id="ARBA00022989"/>
    </source>
</evidence>
<feature type="transmembrane region" description="Helical" evidence="9">
    <location>
        <begin position="395"/>
        <end position="416"/>
    </location>
</feature>
<sequence length="491" mass="55318">MDYSKVNQINDAMTETLMPAIGIVSVYMAVGLIGNPMVIYYYGFRARSTSSFHFILALAVFDLIVCTVSMPLEIVDMTHFYKFESAVACKILRFVNYFATIGSGGILMALAVDRYRKICKPLRRQLTLQITRLIIGFVCLFSFCISWPSLAFYNIVSVNITKVPGLTGSDCTMIRDDDYKLLITVYNVFLFLIFLICVSALIILYSLVGKTLFRVKCCRLKRVAQKSENTGRRYSPAETVASEIESCNDSSKRNSVSYGLEIQIKDEHDDKPLATITELQIDNNNLSSSDHSHIEMSDVINQNIPSNDLPYCVEKDSKDSDDIDPSINRRSTEIILKEGSDGQTVAKLSNGKSHKIHKGKAKLTPNVSASSLGSIRYNHRSSRKSISRRLHTRQYTIMMIAITIAFIVSFLPYLALVTWRTIATDYEVDVLSDPELLAFQIFIRSFLISSAVNPLIYGFLNSEFRRFIYQRVCCCLNSKITSPDISSSHSI</sequence>
<evidence type="ECO:0000259" key="10">
    <source>
        <dbReference type="PROSITE" id="PS50262"/>
    </source>
</evidence>
<feature type="transmembrane region" description="Helical" evidence="9">
    <location>
        <begin position="436"/>
        <end position="460"/>
    </location>
</feature>
<keyword evidence="4 8" id="KW-0297">G-protein coupled receptor</keyword>
<proteinExistence type="inferred from homology"/>
<gene>
    <name evidence="11" type="ORF">MCOR_13898</name>
</gene>
<dbReference type="CDD" id="cd00637">
    <property type="entry name" value="7tm_classA_rhodopsin-like"/>
    <property type="match status" value="1"/>
</dbReference>
<comment type="subcellular location">
    <subcellularLocation>
        <location evidence="1">Membrane</location>
        <topology evidence="1">Multi-pass membrane protein</topology>
    </subcellularLocation>
</comment>
<evidence type="ECO:0000256" key="8">
    <source>
        <dbReference type="RuleBase" id="RU000688"/>
    </source>
</evidence>
<evidence type="ECO:0000313" key="11">
    <source>
        <dbReference type="EMBL" id="CAC5377600.1"/>
    </source>
</evidence>
<accession>A0A6J8B2J3</accession>
<keyword evidence="7 8" id="KW-0807">Transducer</keyword>
<keyword evidence="5 9" id="KW-0472">Membrane</keyword>
<evidence type="ECO:0000256" key="6">
    <source>
        <dbReference type="ARBA" id="ARBA00023170"/>
    </source>
</evidence>
<feature type="domain" description="G-protein coupled receptors family 1 profile" evidence="10">
    <location>
        <begin position="34"/>
        <end position="457"/>
    </location>
</feature>
<dbReference type="PANTHER" id="PTHR24243">
    <property type="entry name" value="G-PROTEIN COUPLED RECEPTOR"/>
    <property type="match status" value="1"/>
</dbReference>
<feature type="transmembrane region" description="Helical" evidence="9">
    <location>
        <begin position="133"/>
        <end position="156"/>
    </location>
</feature>
<feature type="transmembrane region" description="Helical" evidence="9">
    <location>
        <begin position="94"/>
        <end position="112"/>
    </location>
</feature>
<protein>
    <recommendedName>
        <fullName evidence="10">G-protein coupled receptors family 1 profile domain-containing protein</fullName>
    </recommendedName>
</protein>
<dbReference type="SUPFAM" id="SSF81321">
    <property type="entry name" value="Family A G protein-coupled receptor-like"/>
    <property type="match status" value="1"/>
</dbReference>
<dbReference type="InterPro" id="IPR000276">
    <property type="entry name" value="GPCR_Rhodpsn"/>
</dbReference>
<evidence type="ECO:0000313" key="12">
    <source>
        <dbReference type="Proteomes" id="UP000507470"/>
    </source>
</evidence>
<evidence type="ECO:0000256" key="2">
    <source>
        <dbReference type="ARBA" id="ARBA00022692"/>
    </source>
</evidence>
<comment type="similarity">
    <text evidence="8">Belongs to the G-protein coupled receptor 1 family.</text>
</comment>
<dbReference type="AlphaFoldDB" id="A0A6J8B2J3"/>
<feature type="transmembrane region" description="Helical" evidence="9">
    <location>
        <begin position="20"/>
        <end position="42"/>
    </location>
</feature>
<dbReference type="PRINTS" id="PR00237">
    <property type="entry name" value="GPCRRHODOPSN"/>
</dbReference>
<keyword evidence="12" id="KW-1185">Reference proteome</keyword>
<evidence type="ECO:0000256" key="7">
    <source>
        <dbReference type="ARBA" id="ARBA00023224"/>
    </source>
</evidence>
<organism evidence="11 12">
    <name type="scientific">Mytilus coruscus</name>
    <name type="common">Sea mussel</name>
    <dbReference type="NCBI Taxonomy" id="42192"/>
    <lineage>
        <taxon>Eukaryota</taxon>
        <taxon>Metazoa</taxon>
        <taxon>Spiralia</taxon>
        <taxon>Lophotrochozoa</taxon>
        <taxon>Mollusca</taxon>
        <taxon>Bivalvia</taxon>
        <taxon>Autobranchia</taxon>
        <taxon>Pteriomorphia</taxon>
        <taxon>Mytilida</taxon>
        <taxon>Mytiloidea</taxon>
        <taxon>Mytilidae</taxon>
        <taxon>Mytilinae</taxon>
        <taxon>Mytilus</taxon>
    </lineage>
</organism>
<evidence type="ECO:0000256" key="4">
    <source>
        <dbReference type="ARBA" id="ARBA00023040"/>
    </source>
</evidence>
<keyword evidence="3 9" id="KW-1133">Transmembrane helix</keyword>
<name>A0A6J8B2J3_MYTCO</name>
<dbReference type="InterPro" id="IPR017452">
    <property type="entry name" value="GPCR_Rhodpsn_7TM"/>
</dbReference>
<dbReference type="Gene3D" id="1.20.1070.10">
    <property type="entry name" value="Rhodopsin 7-helix transmembrane proteins"/>
    <property type="match status" value="2"/>
</dbReference>
<dbReference type="GO" id="GO:0005886">
    <property type="term" value="C:plasma membrane"/>
    <property type="evidence" value="ECO:0007669"/>
    <property type="project" value="TreeGrafter"/>
</dbReference>
<evidence type="ECO:0000256" key="9">
    <source>
        <dbReference type="SAM" id="Phobius"/>
    </source>
</evidence>
<reference evidence="11 12" key="1">
    <citation type="submission" date="2020-06" db="EMBL/GenBank/DDBJ databases">
        <authorList>
            <person name="Li R."/>
            <person name="Bekaert M."/>
        </authorList>
    </citation>
    <scope>NUCLEOTIDE SEQUENCE [LARGE SCALE GENOMIC DNA]</scope>
    <source>
        <strain evidence="12">wild</strain>
    </source>
</reference>
<feature type="transmembrane region" description="Helical" evidence="9">
    <location>
        <begin position="183"/>
        <end position="207"/>
    </location>
</feature>
<dbReference type="PROSITE" id="PS50262">
    <property type="entry name" value="G_PROTEIN_RECEP_F1_2"/>
    <property type="match status" value="1"/>
</dbReference>
<feature type="transmembrane region" description="Helical" evidence="9">
    <location>
        <begin position="54"/>
        <end position="74"/>
    </location>
</feature>
<keyword evidence="6 8" id="KW-0675">Receptor</keyword>
<dbReference type="EMBL" id="CACVKT020002381">
    <property type="protein sequence ID" value="CAC5377600.1"/>
    <property type="molecule type" value="Genomic_DNA"/>
</dbReference>
<evidence type="ECO:0000256" key="1">
    <source>
        <dbReference type="ARBA" id="ARBA00004141"/>
    </source>
</evidence>
<keyword evidence="2 8" id="KW-0812">Transmembrane</keyword>
<dbReference type="PROSITE" id="PS00237">
    <property type="entry name" value="G_PROTEIN_RECEP_F1_1"/>
    <property type="match status" value="1"/>
</dbReference>
<dbReference type="PANTHER" id="PTHR24243:SF224">
    <property type="entry name" value="G-PROTEIN COUPLED RECEPTOR 19-RELATED"/>
    <property type="match status" value="1"/>
</dbReference>
<dbReference type="Proteomes" id="UP000507470">
    <property type="component" value="Unassembled WGS sequence"/>
</dbReference>
<dbReference type="GO" id="GO:0004930">
    <property type="term" value="F:G protein-coupled receptor activity"/>
    <property type="evidence" value="ECO:0007669"/>
    <property type="project" value="UniProtKB-KW"/>
</dbReference>
<evidence type="ECO:0000256" key="5">
    <source>
        <dbReference type="ARBA" id="ARBA00023136"/>
    </source>
</evidence>